<dbReference type="SUPFAM" id="SSF46689">
    <property type="entry name" value="Homeodomain-like"/>
    <property type="match status" value="1"/>
</dbReference>
<gene>
    <name evidence="6" type="ORF">DXX94_12110</name>
</gene>
<evidence type="ECO:0000256" key="3">
    <source>
        <dbReference type="ARBA" id="ARBA00023163"/>
    </source>
</evidence>
<keyword evidence="7" id="KW-1185">Reference proteome</keyword>
<dbReference type="PROSITE" id="PS01081">
    <property type="entry name" value="HTH_TETR_1"/>
    <property type="match status" value="1"/>
</dbReference>
<comment type="caution">
    <text evidence="6">The sequence shown here is derived from an EMBL/GenBank/DDBJ whole genome shotgun (WGS) entry which is preliminary data.</text>
</comment>
<keyword evidence="3" id="KW-0804">Transcription</keyword>
<dbReference type="InterPro" id="IPR009057">
    <property type="entry name" value="Homeodomain-like_sf"/>
</dbReference>
<dbReference type="EMBL" id="QUOT01000001">
    <property type="protein sequence ID" value="REL31398.1"/>
    <property type="molecule type" value="Genomic_DNA"/>
</dbReference>
<evidence type="ECO:0000256" key="1">
    <source>
        <dbReference type="ARBA" id="ARBA00023015"/>
    </source>
</evidence>
<dbReference type="SUPFAM" id="SSF48498">
    <property type="entry name" value="Tetracyclin repressor-like, C-terminal domain"/>
    <property type="match status" value="1"/>
</dbReference>
<evidence type="ECO:0000313" key="7">
    <source>
        <dbReference type="Proteomes" id="UP000256899"/>
    </source>
</evidence>
<organism evidence="6 7">
    <name type="scientific">Thalassotalea euphylliae</name>
    <dbReference type="NCBI Taxonomy" id="1655234"/>
    <lineage>
        <taxon>Bacteria</taxon>
        <taxon>Pseudomonadati</taxon>
        <taxon>Pseudomonadota</taxon>
        <taxon>Gammaproteobacteria</taxon>
        <taxon>Alteromonadales</taxon>
        <taxon>Colwelliaceae</taxon>
        <taxon>Thalassotalea</taxon>
    </lineage>
</organism>
<dbReference type="Gene3D" id="1.10.357.10">
    <property type="entry name" value="Tetracycline Repressor, domain 2"/>
    <property type="match status" value="1"/>
</dbReference>
<dbReference type="InterPro" id="IPR023772">
    <property type="entry name" value="DNA-bd_HTH_TetR-type_CS"/>
</dbReference>
<evidence type="ECO:0000313" key="6">
    <source>
        <dbReference type="EMBL" id="REL31398.1"/>
    </source>
</evidence>
<proteinExistence type="predicted"/>
<dbReference type="Proteomes" id="UP000256899">
    <property type="component" value="Unassembled WGS sequence"/>
</dbReference>
<evidence type="ECO:0000259" key="5">
    <source>
        <dbReference type="PROSITE" id="PS50977"/>
    </source>
</evidence>
<accession>A0A3E0U389</accession>
<dbReference type="RefSeq" id="WP_116016201.1">
    <property type="nucleotide sequence ID" value="NZ_QUOT01000001.1"/>
</dbReference>
<keyword evidence="1" id="KW-0805">Transcription regulation</keyword>
<protein>
    <submittedName>
        <fullName evidence="6">TetR/AcrR family transcriptional regulator</fullName>
    </submittedName>
</protein>
<dbReference type="GO" id="GO:0003677">
    <property type="term" value="F:DNA binding"/>
    <property type="evidence" value="ECO:0007669"/>
    <property type="project" value="UniProtKB-UniRule"/>
</dbReference>
<dbReference type="Pfam" id="PF00440">
    <property type="entry name" value="TetR_N"/>
    <property type="match status" value="1"/>
</dbReference>
<dbReference type="AlphaFoldDB" id="A0A3E0U389"/>
<name>A0A3E0U389_9GAMM</name>
<reference evidence="7" key="1">
    <citation type="submission" date="2018-08" db="EMBL/GenBank/DDBJ databases">
        <title>Thalassotalea euphylliae genome.</title>
        <authorList>
            <person name="Summers S."/>
            <person name="Rice S.A."/>
            <person name="Freckelton M.L."/>
            <person name="Nedved B.T."/>
            <person name="Hadfield M.G."/>
        </authorList>
    </citation>
    <scope>NUCLEOTIDE SEQUENCE [LARGE SCALE GENOMIC DNA]</scope>
    <source>
        <strain evidence="7">H3</strain>
    </source>
</reference>
<evidence type="ECO:0000256" key="4">
    <source>
        <dbReference type="PROSITE-ProRule" id="PRU00335"/>
    </source>
</evidence>
<dbReference type="PANTHER" id="PTHR47506:SF1">
    <property type="entry name" value="HTH-TYPE TRANSCRIPTIONAL REGULATOR YJDC"/>
    <property type="match status" value="1"/>
</dbReference>
<dbReference type="PRINTS" id="PR00455">
    <property type="entry name" value="HTHTETR"/>
</dbReference>
<feature type="domain" description="HTH tetR-type" evidence="5">
    <location>
        <begin position="8"/>
        <end position="68"/>
    </location>
</feature>
<feature type="DNA-binding region" description="H-T-H motif" evidence="4">
    <location>
        <begin position="31"/>
        <end position="50"/>
    </location>
</feature>
<keyword evidence="2 4" id="KW-0238">DNA-binding</keyword>
<sequence>MVSGRKREFDEQVALQAAMEVFWQKGYSGTSLSDLTSRMGINKPSLYSAFGNKESLFIKATQLYINSKMKPHLEILNNPSLSLFDRLKQYLMSIINQQCCVNSPKGCYLVQCQSEIVGGDLPAQASAVLATAESIPKQVFTELFQHDREAISLNLANQAEQIALTLYTMLKGTAAMARSGVAADELEVVVDTCLSGLGLTRPQ</sequence>
<dbReference type="Gene3D" id="1.10.10.60">
    <property type="entry name" value="Homeodomain-like"/>
    <property type="match status" value="1"/>
</dbReference>
<dbReference type="InterPro" id="IPR036271">
    <property type="entry name" value="Tet_transcr_reg_TetR-rel_C_sf"/>
</dbReference>
<dbReference type="PANTHER" id="PTHR47506">
    <property type="entry name" value="TRANSCRIPTIONAL REGULATORY PROTEIN"/>
    <property type="match status" value="1"/>
</dbReference>
<evidence type="ECO:0000256" key="2">
    <source>
        <dbReference type="ARBA" id="ARBA00023125"/>
    </source>
</evidence>
<dbReference type="PROSITE" id="PS50977">
    <property type="entry name" value="HTH_TETR_2"/>
    <property type="match status" value="1"/>
</dbReference>
<dbReference type="InterPro" id="IPR001647">
    <property type="entry name" value="HTH_TetR"/>
</dbReference>